<accession>A0A9P4QE79</accession>
<evidence type="ECO:0000259" key="2">
    <source>
        <dbReference type="Pfam" id="PF06985"/>
    </source>
</evidence>
<reference evidence="3" key="1">
    <citation type="journal article" date="2020" name="Stud. Mycol.">
        <title>101 Dothideomycetes genomes: a test case for predicting lifestyles and emergence of pathogens.</title>
        <authorList>
            <person name="Haridas S."/>
            <person name="Albert R."/>
            <person name="Binder M."/>
            <person name="Bloem J."/>
            <person name="Labutti K."/>
            <person name="Salamov A."/>
            <person name="Andreopoulos B."/>
            <person name="Baker S."/>
            <person name="Barry K."/>
            <person name="Bills G."/>
            <person name="Bluhm B."/>
            <person name="Cannon C."/>
            <person name="Castanera R."/>
            <person name="Culley D."/>
            <person name="Daum C."/>
            <person name="Ezra D."/>
            <person name="Gonzalez J."/>
            <person name="Henrissat B."/>
            <person name="Kuo A."/>
            <person name="Liang C."/>
            <person name="Lipzen A."/>
            <person name="Lutzoni F."/>
            <person name="Magnuson J."/>
            <person name="Mondo S."/>
            <person name="Nolan M."/>
            <person name="Ohm R."/>
            <person name="Pangilinan J."/>
            <person name="Park H.-J."/>
            <person name="Ramirez L."/>
            <person name="Alfaro M."/>
            <person name="Sun H."/>
            <person name="Tritt A."/>
            <person name="Yoshinaga Y."/>
            <person name="Zwiers L.-H."/>
            <person name="Turgeon B."/>
            <person name="Goodwin S."/>
            <person name="Spatafora J."/>
            <person name="Crous P."/>
            <person name="Grigoriev I."/>
        </authorList>
    </citation>
    <scope>NUCLEOTIDE SEQUENCE</scope>
    <source>
        <strain evidence="3">CBS 116435</strain>
    </source>
</reference>
<feature type="compositionally biased region" description="Low complexity" evidence="1">
    <location>
        <begin position="515"/>
        <end position="528"/>
    </location>
</feature>
<sequence length="636" mass="70617">MSLYTALSLPHEDSIRLCKITGIDDEGVPQIHLSTARLRNPPDYSAISYTWKNAFCKPRPGAAPGPEDAPKKVKCDGYEITVGGNLHSALLQLYAKPELREGSFWIDAICIDQQNDVERGYQVNLMSDIYSQAVKVIIWLGLEDEHALPAFQLMEALSQQPRGELLAITESTLATDQSLGEGFNDISRWKSLARFFCRSWFTRAWVVQEALLARQILVLCGQHEIEWEKVAHVSGFLATGPWTRVFPRPDFVGAGMEPHHGGPAKLAATKRSLVRDGQADHVLLYSLIRSRKYDCRMDVDKVFSLLGLARVTAAPGVSFPRPDYTVSTRGVYIQAALSILDNDDDLLVLCSAEGPAFRQIPDLPSWVPDWSVTQLVGLGITGYKRFDAAEGKRRNLQIDRVANKLDIEAYRLDSIVQTGESKLDVDKDGAFPGWLEILAKLPAQYFTGQASTDVLWRTLLTNTVTNHEGKPQTPAPEEFREAFLAWLLQKSERWDSQPPDKQEQLNQLLSDLAGASVPSSDPASSMSSTIQRTPTELRTLEDRYDTPFSHALCLRLFRTEQNLLGIGSLSVDAGDSVWIVPGCPVPLMFRRLTPTSRVTAKVDVGEYELVGAAYVHGVMHGKAFGRGLEAETIRIV</sequence>
<gene>
    <name evidence="3" type="ORF">K431DRAFT_283232</name>
</gene>
<feature type="domain" description="Heterokaryon incompatibility" evidence="2">
    <location>
        <begin position="44"/>
        <end position="209"/>
    </location>
</feature>
<dbReference type="Proteomes" id="UP000799441">
    <property type="component" value="Unassembled WGS sequence"/>
</dbReference>
<dbReference type="InterPro" id="IPR052895">
    <property type="entry name" value="HetReg/Transcr_Mod"/>
</dbReference>
<proteinExistence type="predicted"/>
<evidence type="ECO:0000313" key="3">
    <source>
        <dbReference type="EMBL" id="KAF2723067.1"/>
    </source>
</evidence>
<dbReference type="Pfam" id="PF06985">
    <property type="entry name" value="HET"/>
    <property type="match status" value="1"/>
</dbReference>
<keyword evidence="4" id="KW-1185">Reference proteome</keyword>
<evidence type="ECO:0000256" key="1">
    <source>
        <dbReference type="SAM" id="MobiDB-lite"/>
    </source>
</evidence>
<name>A0A9P4QE79_9PEZI</name>
<dbReference type="AlphaFoldDB" id="A0A9P4QE79"/>
<protein>
    <recommendedName>
        <fullName evidence="2">Heterokaryon incompatibility domain-containing protein</fullName>
    </recommendedName>
</protein>
<dbReference type="PANTHER" id="PTHR24148">
    <property type="entry name" value="ANKYRIN REPEAT DOMAIN-CONTAINING PROTEIN 39 HOMOLOG-RELATED"/>
    <property type="match status" value="1"/>
</dbReference>
<dbReference type="InterPro" id="IPR010730">
    <property type="entry name" value="HET"/>
</dbReference>
<dbReference type="OrthoDB" id="3548654at2759"/>
<feature type="region of interest" description="Disordered" evidence="1">
    <location>
        <begin position="515"/>
        <end position="536"/>
    </location>
</feature>
<dbReference type="EMBL" id="MU003778">
    <property type="protein sequence ID" value="KAF2723067.1"/>
    <property type="molecule type" value="Genomic_DNA"/>
</dbReference>
<organism evidence="3 4">
    <name type="scientific">Polychaeton citri CBS 116435</name>
    <dbReference type="NCBI Taxonomy" id="1314669"/>
    <lineage>
        <taxon>Eukaryota</taxon>
        <taxon>Fungi</taxon>
        <taxon>Dikarya</taxon>
        <taxon>Ascomycota</taxon>
        <taxon>Pezizomycotina</taxon>
        <taxon>Dothideomycetes</taxon>
        <taxon>Dothideomycetidae</taxon>
        <taxon>Capnodiales</taxon>
        <taxon>Capnodiaceae</taxon>
        <taxon>Polychaeton</taxon>
    </lineage>
</organism>
<dbReference type="PANTHER" id="PTHR24148:SF73">
    <property type="entry name" value="HET DOMAIN PROTEIN (AFU_ORTHOLOGUE AFUA_8G01020)"/>
    <property type="match status" value="1"/>
</dbReference>
<evidence type="ECO:0000313" key="4">
    <source>
        <dbReference type="Proteomes" id="UP000799441"/>
    </source>
</evidence>
<comment type="caution">
    <text evidence="3">The sequence shown here is derived from an EMBL/GenBank/DDBJ whole genome shotgun (WGS) entry which is preliminary data.</text>
</comment>